<evidence type="ECO:0000313" key="2">
    <source>
        <dbReference type="EMBL" id="KAF2027543.1"/>
    </source>
</evidence>
<feature type="region of interest" description="Disordered" evidence="1">
    <location>
        <begin position="125"/>
        <end position="168"/>
    </location>
</feature>
<feature type="compositionally biased region" description="Acidic residues" evidence="1">
    <location>
        <begin position="147"/>
        <end position="159"/>
    </location>
</feature>
<dbReference type="Proteomes" id="UP000799777">
    <property type="component" value="Unassembled WGS sequence"/>
</dbReference>
<dbReference type="EMBL" id="ML978225">
    <property type="protein sequence ID" value="KAF2027543.1"/>
    <property type="molecule type" value="Genomic_DNA"/>
</dbReference>
<protein>
    <submittedName>
        <fullName evidence="2">Uncharacterized protein</fullName>
    </submittedName>
</protein>
<dbReference type="AlphaFoldDB" id="A0A9P4LJF1"/>
<feature type="compositionally biased region" description="Basic and acidic residues" evidence="1">
    <location>
        <begin position="54"/>
        <end position="69"/>
    </location>
</feature>
<feature type="region of interest" description="Disordered" evidence="1">
    <location>
        <begin position="1"/>
        <end position="90"/>
    </location>
</feature>
<evidence type="ECO:0000313" key="3">
    <source>
        <dbReference type="Proteomes" id="UP000799777"/>
    </source>
</evidence>
<feature type="compositionally biased region" description="Polar residues" evidence="1">
    <location>
        <begin position="16"/>
        <end position="28"/>
    </location>
</feature>
<feature type="compositionally biased region" description="Polar residues" evidence="1">
    <location>
        <begin position="70"/>
        <end position="80"/>
    </location>
</feature>
<comment type="caution">
    <text evidence="2">The sequence shown here is derived from an EMBL/GenBank/DDBJ whole genome shotgun (WGS) entry which is preliminary data.</text>
</comment>
<gene>
    <name evidence="2" type="ORF">EK21DRAFT_71736</name>
</gene>
<feature type="non-terminal residue" evidence="2">
    <location>
        <position position="1"/>
    </location>
</feature>
<proteinExistence type="predicted"/>
<sequence length="479" mass="53091">DISSRLGVKRGGRLLSKTTNPAPSTISSPPRAAVAATSSRKDEVPRRRTAFNDMLRRRSGDETTGRRDPSTSPQNVTSPPGNHGQLNDGARGLDLRMVDRVADLERALVFAKEEQESLREELARLRESQGSDRVAIDTDPQQRSQQGDDEQNSDVEEGSEGPPERRHSLKELVTLDEGTSLERPAQMIQQIHGLQIQVAQLQDQLVAQEFNYGNSLEHASSHSNAEWNDLRSRLHATEKESQERLQQLFSLKSSISSLTRSDTQATDRELAEAFTQLANRIREWALVANALMHVLGEPVILGLPTVGPLAAIKLFAETIQRTGAEYSDWKRATVRAIEKSDKEGALQQSRGSVLQQVANEITHLLFTLTNVSLAPNGQLALMGIMSAAADLQRTLALQKARYEVLFFHDTDGVNTTFDQHRMDPINDLDEDVDDDTKMASSNQFMFCVFPCLQKFGDERGENLEVSNVLLKARVCCGVG</sequence>
<feature type="compositionally biased region" description="Basic and acidic residues" evidence="1">
    <location>
        <begin position="125"/>
        <end position="136"/>
    </location>
</feature>
<dbReference type="OrthoDB" id="5328813at2759"/>
<keyword evidence="3" id="KW-1185">Reference proteome</keyword>
<organism evidence="2 3">
    <name type="scientific">Setomelanomma holmii</name>
    <dbReference type="NCBI Taxonomy" id="210430"/>
    <lineage>
        <taxon>Eukaryota</taxon>
        <taxon>Fungi</taxon>
        <taxon>Dikarya</taxon>
        <taxon>Ascomycota</taxon>
        <taxon>Pezizomycotina</taxon>
        <taxon>Dothideomycetes</taxon>
        <taxon>Pleosporomycetidae</taxon>
        <taxon>Pleosporales</taxon>
        <taxon>Pleosporineae</taxon>
        <taxon>Phaeosphaeriaceae</taxon>
        <taxon>Setomelanomma</taxon>
    </lineage>
</organism>
<reference evidence="2" key="1">
    <citation type="journal article" date="2020" name="Stud. Mycol.">
        <title>101 Dothideomycetes genomes: a test case for predicting lifestyles and emergence of pathogens.</title>
        <authorList>
            <person name="Haridas S."/>
            <person name="Albert R."/>
            <person name="Binder M."/>
            <person name="Bloem J."/>
            <person name="Labutti K."/>
            <person name="Salamov A."/>
            <person name="Andreopoulos B."/>
            <person name="Baker S."/>
            <person name="Barry K."/>
            <person name="Bills G."/>
            <person name="Bluhm B."/>
            <person name="Cannon C."/>
            <person name="Castanera R."/>
            <person name="Culley D."/>
            <person name="Daum C."/>
            <person name="Ezra D."/>
            <person name="Gonzalez J."/>
            <person name="Henrissat B."/>
            <person name="Kuo A."/>
            <person name="Liang C."/>
            <person name="Lipzen A."/>
            <person name="Lutzoni F."/>
            <person name="Magnuson J."/>
            <person name="Mondo S."/>
            <person name="Nolan M."/>
            <person name="Ohm R."/>
            <person name="Pangilinan J."/>
            <person name="Park H.-J."/>
            <person name="Ramirez L."/>
            <person name="Alfaro M."/>
            <person name="Sun H."/>
            <person name="Tritt A."/>
            <person name="Yoshinaga Y."/>
            <person name="Zwiers L.-H."/>
            <person name="Turgeon B."/>
            <person name="Goodwin S."/>
            <person name="Spatafora J."/>
            <person name="Crous P."/>
            <person name="Grigoriev I."/>
        </authorList>
    </citation>
    <scope>NUCLEOTIDE SEQUENCE</scope>
    <source>
        <strain evidence="2">CBS 110217</strain>
    </source>
</reference>
<name>A0A9P4LJF1_9PLEO</name>
<evidence type="ECO:0000256" key="1">
    <source>
        <dbReference type="SAM" id="MobiDB-lite"/>
    </source>
</evidence>
<accession>A0A9P4LJF1</accession>